<reference evidence="1 2" key="1">
    <citation type="journal article" date="2015" name="BMC Genomics">
        <title>Comparative genomics of Fructobacillus spp. and Leuconostoc spp. reveals niche-specific evolution of Fructobacillus spp.</title>
        <authorList>
            <person name="Endo A."/>
            <person name="Tanizawa Y."/>
            <person name="Tanaka N."/>
            <person name="Maeno S."/>
            <person name="Kumar H."/>
            <person name="Shiwa Y."/>
            <person name="Okada S."/>
            <person name="Yoshikawa H."/>
            <person name="Dicks L."/>
            <person name="Nakagawa J."/>
            <person name="Arita M."/>
        </authorList>
    </citation>
    <scope>NUCLEOTIDE SEQUENCE [LARGE SCALE GENOMIC DNA]</scope>
    <source>
        <strain evidence="1 2">JCM 12225</strain>
    </source>
</reference>
<dbReference type="EMBL" id="DF968005">
    <property type="protein sequence ID" value="GAP00385.1"/>
    <property type="molecule type" value="Genomic_DNA"/>
</dbReference>
<organism evidence="1 2">
    <name type="scientific">Fructobacillus ficulneus</name>
    <dbReference type="NCBI Taxonomy" id="157463"/>
    <lineage>
        <taxon>Bacteria</taxon>
        <taxon>Bacillati</taxon>
        <taxon>Bacillota</taxon>
        <taxon>Bacilli</taxon>
        <taxon>Lactobacillales</taxon>
        <taxon>Lactobacillaceae</taxon>
        <taxon>Fructobacillus</taxon>
    </lineage>
</organism>
<dbReference type="PANTHER" id="PTHR43434">
    <property type="entry name" value="PHOSPHOGLYCOLATE PHOSPHATASE"/>
    <property type="match status" value="1"/>
</dbReference>
<evidence type="ECO:0000313" key="1">
    <source>
        <dbReference type="EMBL" id="GAP00385.1"/>
    </source>
</evidence>
<dbReference type="NCBIfam" id="TIGR01509">
    <property type="entry name" value="HAD-SF-IA-v3"/>
    <property type="match status" value="1"/>
</dbReference>
<dbReference type="OrthoDB" id="9792518at2"/>
<dbReference type="GO" id="GO:0005829">
    <property type="term" value="C:cytosol"/>
    <property type="evidence" value="ECO:0007669"/>
    <property type="project" value="TreeGrafter"/>
</dbReference>
<dbReference type="InterPro" id="IPR041492">
    <property type="entry name" value="HAD_2"/>
</dbReference>
<dbReference type="GO" id="GO:0006281">
    <property type="term" value="P:DNA repair"/>
    <property type="evidence" value="ECO:0007669"/>
    <property type="project" value="TreeGrafter"/>
</dbReference>
<dbReference type="CDD" id="cd07505">
    <property type="entry name" value="HAD_BPGM-like"/>
    <property type="match status" value="1"/>
</dbReference>
<proteinExistence type="predicted"/>
<accession>A0A0K8MKG5</accession>
<dbReference type="InterPro" id="IPR006439">
    <property type="entry name" value="HAD-SF_hydro_IA"/>
</dbReference>
<dbReference type="InterPro" id="IPR036412">
    <property type="entry name" value="HAD-like_sf"/>
</dbReference>
<keyword evidence="2" id="KW-1185">Reference proteome</keyword>
<dbReference type="InterPro" id="IPR023198">
    <property type="entry name" value="PGP-like_dom2"/>
</dbReference>
<dbReference type="SFLD" id="SFLDS00003">
    <property type="entry name" value="Haloacid_Dehalogenase"/>
    <property type="match status" value="1"/>
</dbReference>
<dbReference type="Pfam" id="PF13419">
    <property type="entry name" value="HAD_2"/>
    <property type="match status" value="1"/>
</dbReference>
<dbReference type="Gene3D" id="1.10.150.240">
    <property type="entry name" value="Putative phosphatase, domain 2"/>
    <property type="match status" value="1"/>
</dbReference>
<dbReference type="PRINTS" id="PR00413">
    <property type="entry name" value="HADHALOGNASE"/>
</dbReference>
<dbReference type="GO" id="GO:0008967">
    <property type="term" value="F:phosphoglycolate phosphatase activity"/>
    <property type="evidence" value="ECO:0007669"/>
    <property type="project" value="TreeGrafter"/>
</dbReference>
<dbReference type="STRING" id="157463.GCA_001047075_01273"/>
<dbReference type="PANTHER" id="PTHR43434:SF1">
    <property type="entry name" value="PHOSPHOGLYCOLATE PHOSPHATASE"/>
    <property type="match status" value="1"/>
</dbReference>
<name>A0A0K8MKG5_9LACO</name>
<dbReference type="AlphaFoldDB" id="A0A0K8MKG5"/>
<dbReference type="SFLD" id="SFLDG01129">
    <property type="entry name" value="C1.5:_HAD__Beta-PGM__Phosphata"/>
    <property type="match status" value="1"/>
</dbReference>
<sequence>MDKTYAIFDLDGTLVDSSVYWTKLTQEFLVQHGLTEKAPNQLLQAIEQLTVDEAAKVIQDYFGLTDEPAAITAAINALMDQHYRQDIPAKPGVQAYLANLKNQGCQLALASTADKNLIHDCLKRLNLDQYFDFVLACPDFQTDKTSPIIYNLACQRWGVRPDQVAVYEDAVYAIKTAHQAGFVVVGVYDYQSNHDWQLIRNYATETLKTY</sequence>
<dbReference type="SUPFAM" id="SSF56784">
    <property type="entry name" value="HAD-like"/>
    <property type="match status" value="1"/>
</dbReference>
<gene>
    <name evidence="1" type="ORF">FFIC_284020</name>
</gene>
<evidence type="ECO:0000313" key="2">
    <source>
        <dbReference type="Proteomes" id="UP000253891"/>
    </source>
</evidence>
<dbReference type="InterPro" id="IPR023214">
    <property type="entry name" value="HAD_sf"/>
</dbReference>
<dbReference type="Proteomes" id="UP000253891">
    <property type="component" value="Unassembled WGS sequence"/>
</dbReference>
<dbReference type="Gene3D" id="3.40.50.1000">
    <property type="entry name" value="HAD superfamily/HAD-like"/>
    <property type="match status" value="1"/>
</dbReference>
<dbReference type="InterPro" id="IPR050155">
    <property type="entry name" value="HAD-like_hydrolase_sf"/>
</dbReference>
<dbReference type="RefSeq" id="WP_061993684.1">
    <property type="nucleotide sequence ID" value="NZ_DF968005.1"/>
</dbReference>
<protein>
    <submittedName>
        <fullName evidence="1">Haloacid dehalogenase</fullName>
    </submittedName>
</protein>